<evidence type="ECO:0000256" key="4">
    <source>
        <dbReference type="ARBA" id="ARBA00022723"/>
    </source>
</evidence>
<dbReference type="KEGG" id="bva:BVAF_507"/>
<sequence>MKIIEKRIKKLIKKLRQWEYAYYLKNESETSDEEYDKTLQELRQLEFEYPCLITENSPTKFLGKILENNFRQVYHRAPMLSLNSVMNKSQLLLFNDRIEYKLRDNNQNKSIIYCCELKIDGVAISLLYKSGKLLKAATRGDGKIGEDVTKNVRVVSSIPECLRKNDGMQLPYLLEIRGEIFISKLCFLKLNQKILKSGNKPFSNARNAASGSLRQLNPNITASRSLMFYCYGISYYVGADELPNSHWDRLQLCLKLGIPINDHIQLVNGVDKVLKYYDHITYIRSNLKYDIDGIVVKVDNCVFQKKLGYGTRAPHWAIAYKFPAESKLTQLNDIIFKVGRTGLITPIVYIKPIVINNVVIKKVSMHNVNEIRRFNLMFGDTVLVQRSGDVIPKIVKVILSKRTNDMKVITLPQFCPVCGTLLITSNCRSSVLRCPAKLICLAQRKSMLKHFVSRKAMNIHGMGEKVINQLVDKNLVFSPVDFFYLNRENLLFNLDGYGVKSVEKLLRSIDLAKHTTLANFIYALGIPNVGESVANSLAVKYKTIEKLISADFQSLSTLQYVGDSIAFTIYSFFKDPINLKNIKDLINPDIGIRWILNN</sequence>
<feature type="active site" description="N6-AMP-lysine intermediate" evidence="11">
    <location>
        <position position="118"/>
    </location>
</feature>
<evidence type="ECO:0000256" key="11">
    <source>
        <dbReference type="HAMAP-Rule" id="MF_01588"/>
    </source>
</evidence>
<keyword evidence="8 11" id="KW-0520">NAD</keyword>
<keyword evidence="3 11" id="KW-0235">DNA replication</keyword>
<evidence type="ECO:0000256" key="7">
    <source>
        <dbReference type="ARBA" id="ARBA00022842"/>
    </source>
</evidence>
<evidence type="ECO:0000256" key="10">
    <source>
        <dbReference type="ARBA" id="ARBA00034005"/>
    </source>
</evidence>
<dbReference type="SUPFAM" id="SSF47781">
    <property type="entry name" value="RuvA domain 2-like"/>
    <property type="match status" value="1"/>
</dbReference>
<dbReference type="Pfam" id="PF12826">
    <property type="entry name" value="HHH_2"/>
    <property type="match status" value="1"/>
</dbReference>
<evidence type="ECO:0000256" key="9">
    <source>
        <dbReference type="ARBA" id="ARBA00023204"/>
    </source>
</evidence>
<dbReference type="Pfam" id="PF01653">
    <property type="entry name" value="DNA_ligase_aden"/>
    <property type="match status" value="1"/>
</dbReference>
<dbReference type="SMART" id="SM00532">
    <property type="entry name" value="LIGANc"/>
    <property type="match status" value="1"/>
</dbReference>
<dbReference type="PANTHER" id="PTHR23389">
    <property type="entry name" value="CHROMOSOME TRANSMISSION FIDELITY FACTOR 18"/>
    <property type="match status" value="1"/>
</dbReference>
<evidence type="ECO:0000256" key="8">
    <source>
        <dbReference type="ARBA" id="ARBA00023027"/>
    </source>
</evidence>
<comment type="function">
    <text evidence="1 11">DNA ligase that catalyzes the formation of phosphodiester linkages between 5'-phosphoryl and 3'-hydroxyl groups in double-stranded DNA using NAD as a coenzyme and as the energy source for the reaction. It is essential for DNA replication and repair of damaged DNA.</text>
</comment>
<dbReference type="STRING" id="859654.BVAF_507"/>
<keyword evidence="11" id="KW-0464">Manganese</keyword>
<dbReference type="InterPro" id="IPR004150">
    <property type="entry name" value="NAD_DNA_ligase_OB"/>
</dbReference>
<dbReference type="Proteomes" id="UP000007464">
    <property type="component" value="Chromosome"/>
</dbReference>
<evidence type="ECO:0000313" key="13">
    <source>
        <dbReference type="EMBL" id="ADV33890.1"/>
    </source>
</evidence>
<dbReference type="PROSITE" id="PS01055">
    <property type="entry name" value="DNA_LIGASE_N1"/>
    <property type="match status" value="1"/>
</dbReference>
<dbReference type="InterPro" id="IPR018239">
    <property type="entry name" value="DNA_ligase_AS"/>
</dbReference>
<dbReference type="AlphaFoldDB" id="E8Q766"/>
<feature type="binding site" evidence="11">
    <location>
        <position position="415"/>
    </location>
    <ligand>
        <name>Zn(2+)</name>
        <dbReference type="ChEBI" id="CHEBI:29105"/>
    </ligand>
</feature>
<dbReference type="SUPFAM" id="SSF56091">
    <property type="entry name" value="DNA ligase/mRNA capping enzyme, catalytic domain"/>
    <property type="match status" value="1"/>
</dbReference>
<dbReference type="HOGENOM" id="CLU_007764_2_1_6"/>
<feature type="binding site" evidence="11">
    <location>
        <position position="418"/>
    </location>
    <ligand>
        <name>Zn(2+)</name>
        <dbReference type="ChEBI" id="CHEBI:29105"/>
    </ligand>
</feature>
<name>E8Q766_BLOVB</name>
<reference evidence="13 14" key="1">
    <citation type="journal article" date="2010" name="BMC Genomics">
        <title>Unprecedented loss of ammonia assimilation capability in a urease-encoding bacterial mutualist.</title>
        <authorList>
            <person name="Williams L.E."/>
            <person name="Wernegreen J.J."/>
        </authorList>
    </citation>
    <scope>NUCLEOTIDE SEQUENCE [LARGE SCALE GENOMIC DNA]</scope>
    <source>
        <strain evidence="13 14">BVAF</strain>
    </source>
</reference>
<feature type="binding site" evidence="11">
    <location>
        <position position="440"/>
    </location>
    <ligand>
        <name>Zn(2+)</name>
        <dbReference type="ChEBI" id="CHEBI:29105"/>
    </ligand>
</feature>
<dbReference type="CDD" id="cd00114">
    <property type="entry name" value="LIGANc"/>
    <property type="match status" value="1"/>
</dbReference>
<keyword evidence="7 11" id="KW-0460">Magnesium</keyword>
<protein>
    <recommendedName>
        <fullName evidence="11">DNA ligase</fullName>
        <ecNumber evidence="11">6.5.1.2</ecNumber>
    </recommendedName>
    <alternativeName>
        <fullName evidence="11">Polydeoxyribonucleotide synthase [NAD(+)]</fullName>
    </alternativeName>
</protein>
<dbReference type="OrthoDB" id="9759736at2"/>
<evidence type="ECO:0000256" key="6">
    <source>
        <dbReference type="ARBA" id="ARBA00022833"/>
    </source>
</evidence>
<dbReference type="EC" id="6.5.1.2" evidence="11"/>
<proteinExistence type="inferred from homology"/>
<evidence type="ECO:0000259" key="12">
    <source>
        <dbReference type="SMART" id="SM00532"/>
    </source>
</evidence>
<comment type="catalytic activity">
    <reaction evidence="10 11">
        <text>NAD(+) + (deoxyribonucleotide)n-3'-hydroxyl + 5'-phospho-(deoxyribonucleotide)m = (deoxyribonucleotide)n+m + AMP + beta-nicotinamide D-nucleotide.</text>
        <dbReference type="EC" id="6.5.1.2"/>
    </reaction>
</comment>
<dbReference type="GO" id="GO:0003911">
    <property type="term" value="F:DNA ligase (NAD+) activity"/>
    <property type="evidence" value="ECO:0007669"/>
    <property type="project" value="UniProtKB-UniRule"/>
</dbReference>
<dbReference type="InterPro" id="IPR001679">
    <property type="entry name" value="DNA_ligase"/>
</dbReference>
<keyword evidence="2 11" id="KW-0436">Ligase</keyword>
<feature type="binding site" evidence="11">
    <location>
        <position position="139"/>
    </location>
    <ligand>
        <name>NAD(+)</name>
        <dbReference type="ChEBI" id="CHEBI:57540"/>
    </ligand>
</feature>
<dbReference type="PANTHER" id="PTHR23389:SF9">
    <property type="entry name" value="DNA LIGASE"/>
    <property type="match status" value="1"/>
</dbReference>
<keyword evidence="14" id="KW-1185">Reference proteome</keyword>
<dbReference type="NCBIfam" id="NF005932">
    <property type="entry name" value="PRK07956.1"/>
    <property type="match status" value="1"/>
</dbReference>
<comment type="cofactor">
    <cofactor evidence="11">
        <name>Mg(2+)</name>
        <dbReference type="ChEBI" id="CHEBI:18420"/>
    </cofactor>
    <cofactor evidence="11">
        <name>Mn(2+)</name>
        <dbReference type="ChEBI" id="CHEBI:29035"/>
    </cofactor>
</comment>
<dbReference type="GO" id="GO:0006281">
    <property type="term" value="P:DNA repair"/>
    <property type="evidence" value="ECO:0007669"/>
    <property type="project" value="UniProtKB-KW"/>
</dbReference>
<dbReference type="InterPro" id="IPR041663">
    <property type="entry name" value="DisA/LigA_HHH"/>
</dbReference>
<feature type="binding site" evidence="11">
    <location>
        <begin position="32"/>
        <end position="36"/>
    </location>
    <ligand>
        <name>NAD(+)</name>
        <dbReference type="ChEBI" id="CHEBI:57540"/>
    </ligand>
</feature>
<feature type="binding site" evidence="11">
    <location>
        <position position="116"/>
    </location>
    <ligand>
        <name>NAD(+)</name>
        <dbReference type="ChEBI" id="CHEBI:57540"/>
    </ligand>
</feature>
<dbReference type="InterPro" id="IPR013839">
    <property type="entry name" value="DNAligase_adenylation"/>
</dbReference>
<feature type="binding site" evidence="11">
    <location>
        <position position="297"/>
    </location>
    <ligand>
        <name>NAD(+)</name>
        <dbReference type="ChEBI" id="CHEBI:57540"/>
    </ligand>
</feature>
<keyword evidence="6 11" id="KW-0862">Zinc</keyword>
<evidence type="ECO:0000256" key="2">
    <source>
        <dbReference type="ARBA" id="ARBA00022598"/>
    </source>
</evidence>
<feature type="binding site" evidence="11">
    <location>
        <position position="434"/>
    </location>
    <ligand>
        <name>Zn(2+)</name>
        <dbReference type="ChEBI" id="CHEBI:29105"/>
    </ligand>
</feature>
<dbReference type="InterPro" id="IPR010994">
    <property type="entry name" value="RuvA_2-like"/>
</dbReference>
<dbReference type="GO" id="GO:0006260">
    <property type="term" value="P:DNA replication"/>
    <property type="evidence" value="ECO:0007669"/>
    <property type="project" value="UniProtKB-KW"/>
</dbReference>
<evidence type="ECO:0000256" key="1">
    <source>
        <dbReference type="ARBA" id="ARBA00004067"/>
    </source>
</evidence>
<dbReference type="Pfam" id="PF03120">
    <property type="entry name" value="OB_DNA_ligase"/>
    <property type="match status" value="1"/>
</dbReference>
<dbReference type="RefSeq" id="WP_013516815.1">
    <property type="nucleotide sequence ID" value="NC_014909.2"/>
</dbReference>
<evidence type="ECO:0000256" key="5">
    <source>
        <dbReference type="ARBA" id="ARBA00022763"/>
    </source>
</evidence>
<dbReference type="Gene3D" id="1.10.287.610">
    <property type="entry name" value="Helix hairpin bin"/>
    <property type="match status" value="1"/>
</dbReference>
<dbReference type="InterPro" id="IPR013840">
    <property type="entry name" value="DNAligase_N"/>
</dbReference>
<dbReference type="Gene3D" id="3.30.470.30">
    <property type="entry name" value="DNA ligase/mRNA capping enzyme"/>
    <property type="match status" value="1"/>
</dbReference>
<feature type="binding site" evidence="11">
    <location>
        <position position="321"/>
    </location>
    <ligand>
        <name>NAD(+)</name>
        <dbReference type="ChEBI" id="CHEBI:57540"/>
    </ligand>
</feature>
<accession>E8Q766</accession>
<feature type="binding site" evidence="11">
    <location>
        <position position="179"/>
    </location>
    <ligand>
        <name>NAD(+)</name>
        <dbReference type="ChEBI" id="CHEBI:57540"/>
    </ligand>
</feature>
<feature type="binding site" evidence="11">
    <location>
        <begin position="81"/>
        <end position="82"/>
    </location>
    <ligand>
        <name>NAD(+)</name>
        <dbReference type="ChEBI" id="CHEBI:57540"/>
    </ligand>
</feature>
<evidence type="ECO:0000256" key="3">
    <source>
        <dbReference type="ARBA" id="ARBA00022705"/>
    </source>
</evidence>
<evidence type="ECO:0000313" key="14">
    <source>
        <dbReference type="Proteomes" id="UP000007464"/>
    </source>
</evidence>
<feature type="domain" description="NAD-dependent DNA ligase N-terminal" evidence="12">
    <location>
        <begin position="3"/>
        <end position="456"/>
    </location>
</feature>
<dbReference type="HAMAP" id="MF_01588">
    <property type="entry name" value="DNA_ligase_A"/>
    <property type="match status" value="1"/>
</dbReference>
<dbReference type="InterPro" id="IPR012340">
    <property type="entry name" value="NA-bd_OB-fold"/>
</dbReference>
<comment type="similarity">
    <text evidence="11">Belongs to the NAD-dependent DNA ligase family. LigA subfamily.</text>
</comment>
<dbReference type="FunFam" id="1.10.150.20:FF:000007">
    <property type="entry name" value="DNA ligase"/>
    <property type="match status" value="1"/>
</dbReference>
<keyword evidence="9 11" id="KW-0234">DNA repair</keyword>
<dbReference type="EMBL" id="CP002189">
    <property type="protein sequence ID" value="ADV33890.1"/>
    <property type="molecule type" value="Genomic_DNA"/>
</dbReference>
<keyword evidence="4 11" id="KW-0479">Metal-binding</keyword>
<keyword evidence="5 11" id="KW-0227">DNA damage</keyword>
<dbReference type="PIRSF" id="PIRSF001604">
    <property type="entry name" value="LigA"/>
    <property type="match status" value="1"/>
</dbReference>
<dbReference type="Gene3D" id="2.40.50.140">
    <property type="entry name" value="Nucleic acid-binding proteins"/>
    <property type="match status" value="1"/>
</dbReference>
<dbReference type="NCBIfam" id="TIGR00575">
    <property type="entry name" value="dnlj"/>
    <property type="match status" value="1"/>
</dbReference>
<dbReference type="GO" id="GO:0005829">
    <property type="term" value="C:cytosol"/>
    <property type="evidence" value="ECO:0007669"/>
    <property type="project" value="TreeGrafter"/>
</dbReference>
<gene>
    <name evidence="11 13" type="primary">ligA</name>
    <name evidence="13" type="ordered locus">BVAF_507</name>
</gene>
<dbReference type="GO" id="GO:0046872">
    <property type="term" value="F:metal ion binding"/>
    <property type="evidence" value="ECO:0007669"/>
    <property type="project" value="UniProtKB-KW"/>
</dbReference>
<dbReference type="SUPFAM" id="SSF50249">
    <property type="entry name" value="Nucleic acid-binding proteins"/>
    <property type="match status" value="1"/>
</dbReference>
<dbReference type="FunFam" id="3.30.470.30:FF:000001">
    <property type="entry name" value="DNA ligase"/>
    <property type="match status" value="1"/>
</dbReference>
<dbReference type="Gene3D" id="1.10.150.20">
    <property type="entry name" value="5' to 3' exonuclease, C-terminal subdomain"/>
    <property type="match status" value="2"/>
</dbReference>
<organism evidence="13 14">
    <name type="scientific">Blochmanniella vafra (strain BVAF)</name>
    <dbReference type="NCBI Taxonomy" id="859654"/>
    <lineage>
        <taxon>Bacteria</taxon>
        <taxon>Pseudomonadati</taxon>
        <taxon>Pseudomonadota</taxon>
        <taxon>Gammaproteobacteria</taxon>
        <taxon>Enterobacterales</taxon>
        <taxon>Enterobacteriaceae</taxon>
        <taxon>ant endosymbionts</taxon>
        <taxon>Candidatus Blochmanniella</taxon>
    </lineage>
</organism>